<dbReference type="CDD" id="cd06571">
    <property type="entry name" value="Bac_DnaA_C"/>
    <property type="match status" value="1"/>
</dbReference>
<comment type="subunit">
    <text evidence="8">Oligomerizes as a right-handed, spiral filament on DNA at oriC.</text>
</comment>
<evidence type="ECO:0000256" key="9">
    <source>
        <dbReference type="NCBIfam" id="TIGR00362"/>
    </source>
</evidence>
<dbReference type="Gene3D" id="1.10.8.60">
    <property type="match status" value="1"/>
</dbReference>
<comment type="similarity">
    <text evidence="1 8 11">Belongs to the DnaA family.</text>
</comment>
<dbReference type="OrthoDB" id="9807019at2"/>
<dbReference type="GO" id="GO:0006275">
    <property type="term" value="P:regulation of DNA replication"/>
    <property type="evidence" value="ECO:0007669"/>
    <property type="project" value="UniProtKB-UniRule"/>
</dbReference>
<dbReference type="FunFam" id="3.40.50.300:FF:000668">
    <property type="entry name" value="Chromosomal replication initiator protein DnaA"/>
    <property type="match status" value="1"/>
</dbReference>
<dbReference type="GO" id="GO:0006270">
    <property type="term" value="P:DNA replication initiation"/>
    <property type="evidence" value="ECO:0007669"/>
    <property type="project" value="UniProtKB-UniRule"/>
</dbReference>
<feature type="domain" description="Chromosomal replication initiator DnaA C-terminal" evidence="13">
    <location>
        <begin position="376"/>
        <end position="444"/>
    </location>
</feature>
<dbReference type="GO" id="GO:0008289">
    <property type="term" value="F:lipid binding"/>
    <property type="evidence" value="ECO:0007669"/>
    <property type="project" value="UniProtKB-KW"/>
</dbReference>
<dbReference type="InterPro" id="IPR020591">
    <property type="entry name" value="Chromosome_initiator_DnaA-like"/>
</dbReference>
<gene>
    <name evidence="8" type="primary">dnaA</name>
    <name evidence="14" type="ORF">CHK_1578</name>
</gene>
<evidence type="ECO:0000259" key="13">
    <source>
        <dbReference type="SMART" id="SM00760"/>
    </source>
</evidence>
<feature type="binding site" evidence="8">
    <location>
        <position position="161"/>
    </location>
    <ligand>
        <name>ATP</name>
        <dbReference type="ChEBI" id="CHEBI:30616"/>
    </ligand>
</feature>
<dbReference type="SUPFAM" id="SSF48295">
    <property type="entry name" value="TrpR-like"/>
    <property type="match status" value="1"/>
</dbReference>
<keyword evidence="7 8" id="KW-0238">DNA-binding</keyword>
<comment type="subcellular location">
    <subcellularLocation>
        <location evidence="8">Cytoplasm</location>
    </subcellularLocation>
</comment>
<keyword evidence="15" id="KW-1185">Reference proteome</keyword>
<dbReference type="PATRIC" id="fig|270498.16.peg.1020"/>
<dbReference type="Gene3D" id="1.10.1750.10">
    <property type="match status" value="1"/>
</dbReference>
<evidence type="ECO:0000313" key="14">
    <source>
        <dbReference type="EMBL" id="KKI51191.1"/>
    </source>
</evidence>
<evidence type="ECO:0000313" key="15">
    <source>
        <dbReference type="Proteomes" id="UP000034076"/>
    </source>
</evidence>
<feature type="region of interest" description="Domain IV, binds dsDNA" evidence="8">
    <location>
        <begin position="343"/>
        <end position="467"/>
    </location>
</feature>
<feature type="region of interest" description="Domain I, interacts with DnaA modulators" evidence="8">
    <location>
        <begin position="1"/>
        <end position="107"/>
    </location>
</feature>
<dbReference type="GO" id="GO:0005886">
    <property type="term" value="C:plasma membrane"/>
    <property type="evidence" value="ECO:0007669"/>
    <property type="project" value="TreeGrafter"/>
</dbReference>
<proteinExistence type="inferred from homology"/>
<keyword evidence="3 8" id="KW-0235">DNA replication</keyword>
<dbReference type="InterPro" id="IPR018312">
    <property type="entry name" value="Chromosome_initiator_DnaA_CS"/>
</dbReference>
<evidence type="ECO:0000256" key="3">
    <source>
        <dbReference type="ARBA" id="ARBA00022705"/>
    </source>
</evidence>
<dbReference type="InterPro" id="IPR010921">
    <property type="entry name" value="Trp_repressor/repl_initiator"/>
</dbReference>
<name>A0A0M2NJP8_9FIRM</name>
<comment type="caution">
    <text evidence="14">The sequence shown here is derived from an EMBL/GenBank/DDBJ whole genome shotgun (WGS) entry which is preliminary data.</text>
</comment>
<keyword evidence="4 8" id="KW-0547">Nucleotide-binding</keyword>
<evidence type="ECO:0000256" key="4">
    <source>
        <dbReference type="ARBA" id="ARBA00022741"/>
    </source>
</evidence>
<sequence>MSVFNVLWEKTLNYLEEDLPMFQFNVWIKELKPIHEEGNTYYFEVSSPMHKNLMTEKYSEKIQQTMQTAYEELYGVAGADITPEFITPQESANIKIKEIKPEKEDKKPSACTNLNPSYTFDTFVVGEANKFANAAALAVAQSPGRAYNPLFLYGGVGLGKTHLMHAVGNHILKENPQAQIVYVTSESFMNELIRMIQLTNNKANVDLREQFRRKYRDVDVLLIDDIQFIAGKDVAQDEFFHTFNALHEMNKQIIISSDRPPKEMEKLEERMRSRFEWGLIADIKMPDYETRVAILLQKVQALKVQNPGILPIKDDVLHYIAQQKNSNIRTLEGALQKVIMYAELHKDKLMLHEIDSSIAQRALEDYFETPSVRAITPKTVIDVVCEYFGVKEEYIRGQKRNREYVFPRQISMYILRDMTDNSYSKIADFFGRDHSTIMHAEEKIKKQMKDDADLKRVIEDIEAKIKG</sequence>
<evidence type="ECO:0000256" key="2">
    <source>
        <dbReference type="ARBA" id="ARBA00022490"/>
    </source>
</evidence>
<organism evidence="14 15">
    <name type="scientific">Christensenella hongkongensis</name>
    <dbReference type="NCBI Taxonomy" id="270498"/>
    <lineage>
        <taxon>Bacteria</taxon>
        <taxon>Bacillati</taxon>
        <taxon>Bacillota</taxon>
        <taxon>Clostridia</taxon>
        <taxon>Christensenellales</taxon>
        <taxon>Christensenellaceae</taxon>
        <taxon>Christensenella</taxon>
    </lineage>
</organism>
<comment type="caution">
    <text evidence="8">Lacks conserved residue(s) required for the propagation of feature annotation.</text>
</comment>
<dbReference type="PRINTS" id="PR00051">
    <property type="entry name" value="DNAA"/>
</dbReference>
<feature type="binding site" evidence="8">
    <location>
        <position position="160"/>
    </location>
    <ligand>
        <name>ATP</name>
        <dbReference type="ChEBI" id="CHEBI:30616"/>
    </ligand>
</feature>
<dbReference type="HAMAP" id="MF_00377">
    <property type="entry name" value="DnaA_bact"/>
    <property type="match status" value="1"/>
</dbReference>
<dbReference type="InterPro" id="IPR001957">
    <property type="entry name" value="Chromosome_initiator_DnaA"/>
</dbReference>
<dbReference type="InterPro" id="IPR013317">
    <property type="entry name" value="DnaA_dom"/>
</dbReference>
<reference evidence="14 15" key="1">
    <citation type="submission" date="2015-04" db="EMBL/GenBank/DDBJ databases">
        <title>Draft genome sequence of bacteremic isolate Catabacter hongkongensis type strain HKU16T.</title>
        <authorList>
            <person name="Lau S.K."/>
            <person name="Teng J.L."/>
            <person name="Huang Y."/>
            <person name="Curreem S.O."/>
            <person name="Tsui S.K."/>
            <person name="Woo P.C."/>
        </authorList>
    </citation>
    <scope>NUCLEOTIDE SEQUENCE [LARGE SCALE GENOMIC DNA]</scope>
    <source>
        <strain evidence="14 15">HKU16</strain>
    </source>
</reference>
<evidence type="ECO:0000256" key="1">
    <source>
        <dbReference type="ARBA" id="ARBA00006583"/>
    </source>
</evidence>
<dbReference type="CDD" id="cd00009">
    <property type="entry name" value="AAA"/>
    <property type="match status" value="1"/>
</dbReference>
<feature type="binding site" evidence="8">
    <location>
        <position position="157"/>
    </location>
    <ligand>
        <name>ATP</name>
        <dbReference type="ChEBI" id="CHEBI:30616"/>
    </ligand>
</feature>
<dbReference type="PROSITE" id="PS01008">
    <property type="entry name" value="DNAA"/>
    <property type="match status" value="1"/>
</dbReference>
<dbReference type="RefSeq" id="WP_046443428.1">
    <property type="nucleotide sequence ID" value="NZ_LAYJ01000088.1"/>
</dbReference>
<dbReference type="InterPro" id="IPR038454">
    <property type="entry name" value="DnaA_N_sf"/>
</dbReference>
<dbReference type="EMBL" id="LAYJ01000088">
    <property type="protein sequence ID" value="KKI51191.1"/>
    <property type="molecule type" value="Genomic_DNA"/>
</dbReference>
<evidence type="ECO:0000256" key="5">
    <source>
        <dbReference type="ARBA" id="ARBA00022840"/>
    </source>
</evidence>
<dbReference type="SMART" id="SM00760">
    <property type="entry name" value="Bac_DnaA_C"/>
    <property type="match status" value="1"/>
</dbReference>
<dbReference type="Gene3D" id="3.30.300.180">
    <property type="match status" value="1"/>
</dbReference>
<keyword evidence="2 8" id="KW-0963">Cytoplasm</keyword>
<dbReference type="PANTHER" id="PTHR30050">
    <property type="entry name" value="CHROMOSOMAL REPLICATION INITIATOR PROTEIN DNAA"/>
    <property type="match status" value="1"/>
</dbReference>
<feature type="binding site" evidence="8">
    <location>
        <position position="159"/>
    </location>
    <ligand>
        <name>ATP</name>
        <dbReference type="ChEBI" id="CHEBI:30616"/>
    </ligand>
</feature>
<dbReference type="PANTHER" id="PTHR30050:SF2">
    <property type="entry name" value="CHROMOSOMAL REPLICATION INITIATOR PROTEIN DNAA"/>
    <property type="match status" value="1"/>
</dbReference>
<evidence type="ECO:0000256" key="11">
    <source>
        <dbReference type="RuleBase" id="RU004227"/>
    </source>
</evidence>
<evidence type="ECO:0000256" key="8">
    <source>
        <dbReference type="HAMAP-Rule" id="MF_00377"/>
    </source>
</evidence>
<evidence type="ECO:0000259" key="12">
    <source>
        <dbReference type="SMART" id="SM00382"/>
    </source>
</evidence>
<dbReference type="GO" id="GO:0003688">
    <property type="term" value="F:DNA replication origin binding"/>
    <property type="evidence" value="ECO:0007669"/>
    <property type="project" value="UniProtKB-UniRule"/>
</dbReference>
<dbReference type="AlphaFoldDB" id="A0A0M2NJP8"/>
<protein>
    <recommendedName>
        <fullName evidence="8 9">Chromosomal replication initiator protein DnaA</fullName>
    </recommendedName>
</protein>
<dbReference type="GO" id="GO:0005524">
    <property type="term" value="F:ATP binding"/>
    <property type="evidence" value="ECO:0007669"/>
    <property type="project" value="UniProtKB-UniRule"/>
</dbReference>
<evidence type="ECO:0000256" key="10">
    <source>
        <dbReference type="RuleBase" id="RU000577"/>
    </source>
</evidence>
<comment type="domain">
    <text evidence="8">Domain I is involved in oligomerization and binding regulators, domain II is flexibile and of varying length in different bacteria, domain III forms the AAA+ region, while domain IV binds dsDNA.</text>
</comment>
<dbReference type="GO" id="GO:0005737">
    <property type="term" value="C:cytoplasm"/>
    <property type="evidence" value="ECO:0007669"/>
    <property type="project" value="UniProtKB-SubCell"/>
</dbReference>
<dbReference type="NCBIfam" id="TIGR00362">
    <property type="entry name" value="DnaA"/>
    <property type="match status" value="1"/>
</dbReference>
<dbReference type="InterPro" id="IPR024633">
    <property type="entry name" value="DnaA_N_dom"/>
</dbReference>
<dbReference type="Pfam" id="PF00308">
    <property type="entry name" value="Bac_DnaA"/>
    <property type="match status" value="1"/>
</dbReference>
<dbReference type="SMART" id="SM00382">
    <property type="entry name" value="AAA"/>
    <property type="match status" value="1"/>
</dbReference>
<evidence type="ECO:0000256" key="7">
    <source>
        <dbReference type="ARBA" id="ARBA00023125"/>
    </source>
</evidence>
<dbReference type="InterPro" id="IPR027417">
    <property type="entry name" value="P-loop_NTPase"/>
</dbReference>
<evidence type="ECO:0000256" key="6">
    <source>
        <dbReference type="ARBA" id="ARBA00023121"/>
    </source>
</evidence>
<dbReference type="Pfam" id="PF11638">
    <property type="entry name" value="DnaA_N"/>
    <property type="match status" value="1"/>
</dbReference>
<keyword evidence="6 8" id="KW-0446">Lipid-binding</keyword>
<keyword evidence="5 8" id="KW-0067">ATP-binding</keyword>
<dbReference type="SUPFAM" id="SSF52540">
    <property type="entry name" value="P-loop containing nucleoside triphosphate hydrolases"/>
    <property type="match status" value="1"/>
</dbReference>
<dbReference type="Proteomes" id="UP000034076">
    <property type="component" value="Unassembled WGS sequence"/>
</dbReference>
<dbReference type="STRING" id="270498.CHK_1578"/>
<accession>A0A0M2NJP8</accession>
<dbReference type="Gene3D" id="3.40.50.300">
    <property type="entry name" value="P-loop containing nucleotide triphosphate hydrolases"/>
    <property type="match status" value="1"/>
</dbReference>
<dbReference type="InterPro" id="IPR003593">
    <property type="entry name" value="AAA+_ATPase"/>
</dbReference>
<dbReference type="InterPro" id="IPR013159">
    <property type="entry name" value="DnaA_C"/>
</dbReference>
<dbReference type="Pfam" id="PF08299">
    <property type="entry name" value="Bac_DnaA_C"/>
    <property type="match status" value="1"/>
</dbReference>
<feature type="domain" description="AAA+ ATPase" evidence="12">
    <location>
        <begin position="146"/>
        <end position="284"/>
    </location>
</feature>
<comment type="function">
    <text evidence="8 10">Plays an essential role in the initiation and regulation of chromosomal replication. ATP-DnaA binds to the origin of replication (oriC) to initiate formation of the DNA replication initiation complex once per cell cycle. Binds the DnaA box (a 9 base pair repeat at the origin) and separates the double-stranded (ds)DNA. Forms a right-handed helical filament on oriC DNA; dsDNA binds to the exterior of the filament while single-stranded (ss)DNA is stabiized in the filament's interior. The ATP-DnaA-oriC complex binds and stabilizes one strand of the AT-rich DNA unwinding element (DUE), permitting loading of DNA polymerase. After initiation quickly degrades to an ADP-DnaA complex that is not apt for DNA replication. Binds acidic phospholipids.</text>
</comment>